<evidence type="ECO:0000313" key="2">
    <source>
        <dbReference type="EMBL" id="AYK15975.1"/>
    </source>
</evidence>
<accession>A0A660HVT7</accession>
<keyword evidence="1" id="KW-0812">Transmembrane</keyword>
<protein>
    <submittedName>
        <fullName evidence="2">Uncharacterized protein</fullName>
    </submittedName>
</protein>
<dbReference type="AlphaFoldDB" id="A0A660HVT7"/>
<dbReference type="EMBL" id="CP032683">
    <property type="protein sequence ID" value="AYK15975.1"/>
    <property type="molecule type" value="Genomic_DNA"/>
</dbReference>
<keyword evidence="1" id="KW-1133">Transmembrane helix</keyword>
<dbReference type="Proteomes" id="UP000053087">
    <property type="component" value="Chromosome"/>
</dbReference>
<reference evidence="2 3" key="1">
    <citation type="journal article" date="2016" name="Int. J. Syst. Evol. Microbiol.">
        <title>Methanosarcina flavescens sp. nov., a methanogenic archaeon isolated from a full-scale anaerobic digester.</title>
        <authorList>
            <person name="Kern T."/>
            <person name="Fischer M.A."/>
            <person name="Deppenmeier U."/>
            <person name="Schmitz R.A."/>
            <person name="Rother M."/>
        </authorList>
    </citation>
    <scope>NUCLEOTIDE SEQUENCE [LARGE SCALE GENOMIC DNA]</scope>
    <source>
        <strain evidence="2 3">E03.2</strain>
    </source>
</reference>
<evidence type="ECO:0000313" key="3">
    <source>
        <dbReference type="Proteomes" id="UP000053087"/>
    </source>
</evidence>
<dbReference type="KEGG" id="mfz:AOB57_012950"/>
<keyword evidence="3" id="KW-1185">Reference proteome</keyword>
<proteinExistence type="predicted"/>
<evidence type="ECO:0000256" key="1">
    <source>
        <dbReference type="SAM" id="Phobius"/>
    </source>
</evidence>
<name>A0A660HVT7_9EURY</name>
<sequence length="71" mass="8077">MNSPFKHPPLYPCSSLIKTDALFLLKTYFFPGTCRAFAGNGNIINESAFLLPPLFCFLLFSLVFSYFLLIF</sequence>
<organism evidence="2 3">
    <name type="scientific">Methanosarcina flavescens</name>
    <dbReference type="NCBI Taxonomy" id="1715806"/>
    <lineage>
        <taxon>Archaea</taxon>
        <taxon>Methanobacteriati</taxon>
        <taxon>Methanobacteriota</taxon>
        <taxon>Stenosarchaea group</taxon>
        <taxon>Methanomicrobia</taxon>
        <taxon>Methanosarcinales</taxon>
        <taxon>Methanosarcinaceae</taxon>
        <taxon>Methanosarcina</taxon>
    </lineage>
</organism>
<feature type="transmembrane region" description="Helical" evidence="1">
    <location>
        <begin position="49"/>
        <end position="69"/>
    </location>
</feature>
<gene>
    <name evidence="2" type="ORF">AOB57_012950</name>
</gene>
<keyword evidence="1" id="KW-0472">Membrane</keyword>